<organism evidence="5 6">
    <name type="scientific">Neolentinus lepideus HHB14362 ss-1</name>
    <dbReference type="NCBI Taxonomy" id="1314782"/>
    <lineage>
        <taxon>Eukaryota</taxon>
        <taxon>Fungi</taxon>
        <taxon>Dikarya</taxon>
        <taxon>Basidiomycota</taxon>
        <taxon>Agaricomycotina</taxon>
        <taxon>Agaricomycetes</taxon>
        <taxon>Gloeophyllales</taxon>
        <taxon>Gloeophyllaceae</taxon>
        <taxon>Neolentinus</taxon>
    </lineage>
</organism>
<comment type="similarity">
    <text evidence="1">Belongs to the methyltransferase superfamily.</text>
</comment>
<dbReference type="OrthoDB" id="66144at2759"/>
<protein>
    <submittedName>
        <fullName evidence="5">S-adenosyl-L-methionine-dependent methyltransferase</fullName>
    </submittedName>
</protein>
<reference evidence="5 6" key="1">
    <citation type="journal article" date="2016" name="Mol. Biol. Evol.">
        <title>Comparative Genomics of Early-Diverging Mushroom-Forming Fungi Provides Insights into the Origins of Lignocellulose Decay Capabilities.</title>
        <authorList>
            <person name="Nagy L.G."/>
            <person name="Riley R."/>
            <person name="Tritt A."/>
            <person name="Adam C."/>
            <person name="Daum C."/>
            <person name="Floudas D."/>
            <person name="Sun H."/>
            <person name="Yadav J.S."/>
            <person name="Pangilinan J."/>
            <person name="Larsson K.H."/>
            <person name="Matsuura K."/>
            <person name="Barry K."/>
            <person name="Labutti K."/>
            <person name="Kuo R."/>
            <person name="Ohm R.A."/>
            <person name="Bhattacharya S.S."/>
            <person name="Shirouzu T."/>
            <person name="Yoshinaga Y."/>
            <person name="Martin F.M."/>
            <person name="Grigoriev I.V."/>
            <person name="Hibbett D.S."/>
        </authorList>
    </citation>
    <scope>NUCLEOTIDE SEQUENCE [LARGE SCALE GENOMIC DNA]</scope>
    <source>
        <strain evidence="5 6">HHB14362 ss-1</strain>
    </source>
</reference>
<dbReference type="Proteomes" id="UP000076761">
    <property type="component" value="Unassembled WGS sequence"/>
</dbReference>
<feature type="domain" description="Methyltransferase type 11" evidence="4">
    <location>
        <begin position="51"/>
        <end position="149"/>
    </location>
</feature>
<evidence type="ECO:0000256" key="1">
    <source>
        <dbReference type="ARBA" id="ARBA00008361"/>
    </source>
</evidence>
<dbReference type="InterPro" id="IPR051052">
    <property type="entry name" value="Diverse_substrate_MTase"/>
</dbReference>
<dbReference type="GO" id="GO:0008757">
    <property type="term" value="F:S-adenosylmethionine-dependent methyltransferase activity"/>
    <property type="evidence" value="ECO:0007669"/>
    <property type="project" value="InterPro"/>
</dbReference>
<dbReference type="GO" id="GO:0032259">
    <property type="term" value="P:methylation"/>
    <property type="evidence" value="ECO:0007669"/>
    <property type="project" value="UniProtKB-KW"/>
</dbReference>
<keyword evidence="6" id="KW-1185">Reference proteome</keyword>
<proteinExistence type="inferred from homology"/>
<dbReference type="Gene3D" id="3.40.50.150">
    <property type="entry name" value="Vaccinia Virus protein VP39"/>
    <property type="match status" value="1"/>
</dbReference>
<dbReference type="STRING" id="1314782.A0A165T9S3"/>
<evidence type="ECO:0000256" key="3">
    <source>
        <dbReference type="ARBA" id="ARBA00022679"/>
    </source>
</evidence>
<dbReference type="PANTHER" id="PTHR44942:SF4">
    <property type="entry name" value="METHYLTRANSFERASE TYPE 11 DOMAIN-CONTAINING PROTEIN"/>
    <property type="match status" value="1"/>
</dbReference>
<evidence type="ECO:0000256" key="2">
    <source>
        <dbReference type="ARBA" id="ARBA00022603"/>
    </source>
</evidence>
<dbReference type="CDD" id="cd02440">
    <property type="entry name" value="AdoMet_MTases"/>
    <property type="match status" value="1"/>
</dbReference>
<dbReference type="AlphaFoldDB" id="A0A165T9S3"/>
<gene>
    <name evidence="5" type="ORF">NEOLEDRAFT_1241211</name>
</gene>
<dbReference type="InParanoid" id="A0A165T9S3"/>
<dbReference type="PANTHER" id="PTHR44942">
    <property type="entry name" value="METHYLTRANSF_11 DOMAIN-CONTAINING PROTEIN"/>
    <property type="match status" value="1"/>
</dbReference>
<name>A0A165T9S3_9AGAM</name>
<keyword evidence="3 5" id="KW-0808">Transferase</keyword>
<keyword evidence="2 5" id="KW-0489">Methyltransferase</keyword>
<dbReference type="InterPro" id="IPR013216">
    <property type="entry name" value="Methyltransf_11"/>
</dbReference>
<dbReference type="SUPFAM" id="SSF53335">
    <property type="entry name" value="S-adenosyl-L-methionine-dependent methyltransferases"/>
    <property type="match status" value="1"/>
</dbReference>
<evidence type="ECO:0000313" key="5">
    <source>
        <dbReference type="EMBL" id="KZT26356.1"/>
    </source>
</evidence>
<evidence type="ECO:0000313" key="6">
    <source>
        <dbReference type="Proteomes" id="UP000076761"/>
    </source>
</evidence>
<dbReference type="Pfam" id="PF08241">
    <property type="entry name" value="Methyltransf_11"/>
    <property type="match status" value="1"/>
</dbReference>
<dbReference type="FunCoup" id="A0A165T9S3">
    <property type="interactions" value="202"/>
</dbReference>
<accession>A0A165T9S3</accession>
<dbReference type="EMBL" id="KV425567">
    <property type="protein sequence ID" value="KZT26356.1"/>
    <property type="molecule type" value="Genomic_DNA"/>
</dbReference>
<evidence type="ECO:0000259" key="4">
    <source>
        <dbReference type="Pfam" id="PF08241"/>
    </source>
</evidence>
<dbReference type="InterPro" id="IPR029063">
    <property type="entry name" value="SAM-dependent_MTases_sf"/>
</dbReference>
<sequence>MSSILKQVHDVAKQGFGTGTNELYDRARPSYQSEALSYIRQEVQASSVNVVEIGSGTGISTRALLAHPSWSQSLARLHAVEPSEGMRDVFSKTIKDSRVSAADGTFDTTGVEDGWADLVLVAQAFHWCPDYNAAAAEFARILKPSGIVALIWNLEDRDAARWVAQLRDRIESHESGTPQFRLGLWRQTFNTPNYQSIFQPPIEKTWDRSLPGTLEIAIDRACSKSYIAVLPEAEKKKVVEDVTEIVKRGDDMTWQEKEKGVFDYPYRTYVVIWKKK</sequence>